<name>A0A3G5AK35_9VIRU</name>
<sequence length="146" mass="16629">MTFPAQLYSTLQGAGLIGGAYIGYRCAYGIHQMCLDSFPAWRTRYGSWIEPSLSSNPLFPERVFLQWVGAGVGICVSWILPGWVLTIPLTLYFITKDYPDMFQWMNMMSDSSPISNIKDTQPIILKPWSMLYQRVFGSAHPHLNKK</sequence>
<organism evidence="2">
    <name type="scientific">Sylvanvirus sp</name>
    <dbReference type="NCBI Taxonomy" id="2487774"/>
    <lineage>
        <taxon>Viruses</taxon>
    </lineage>
</organism>
<keyword evidence="1" id="KW-0812">Transmembrane</keyword>
<feature type="transmembrane region" description="Helical" evidence="1">
    <location>
        <begin position="64"/>
        <end position="94"/>
    </location>
</feature>
<gene>
    <name evidence="2" type="ORF">Sylvanvirus19_14</name>
</gene>
<keyword evidence="1" id="KW-1133">Transmembrane helix</keyword>
<evidence type="ECO:0000256" key="1">
    <source>
        <dbReference type="SAM" id="Phobius"/>
    </source>
</evidence>
<keyword evidence="1" id="KW-0472">Membrane</keyword>
<protein>
    <submittedName>
        <fullName evidence="2">Uncharacterized protein</fullName>
    </submittedName>
</protein>
<accession>A0A3G5AK35</accession>
<reference evidence="2" key="1">
    <citation type="submission" date="2018-10" db="EMBL/GenBank/DDBJ databases">
        <title>Hidden diversity of soil giant viruses.</title>
        <authorList>
            <person name="Schulz F."/>
            <person name="Alteio L."/>
            <person name="Goudeau D."/>
            <person name="Ryan E.M."/>
            <person name="Malmstrom R.R."/>
            <person name="Blanchard J."/>
            <person name="Woyke T."/>
        </authorList>
    </citation>
    <scope>NUCLEOTIDE SEQUENCE</scope>
    <source>
        <strain evidence="2">SYV1</strain>
    </source>
</reference>
<evidence type="ECO:0000313" key="2">
    <source>
        <dbReference type="EMBL" id="AYV87031.1"/>
    </source>
</evidence>
<proteinExistence type="predicted"/>
<dbReference type="EMBL" id="MK072525">
    <property type="protein sequence ID" value="AYV87031.1"/>
    <property type="molecule type" value="Genomic_DNA"/>
</dbReference>